<comment type="caution">
    <text evidence="6">The sequence shown here is derived from an EMBL/GenBank/DDBJ whole genome shotgun (WGS) entry which is preliminary data.</text>
</comment>
<dbReference type="PROSITE" id="PS00622">
    <property type="entry name" value="HTH_LUXR_1"/>
    <property type="match status" value="1"/>
</dbReference>
<dbReference type="PANTHER" id="PTHR43214:SF43">
    <property type="entry name" value="TWO-COMPONENT RESPONSE REGULATOR"/>
    <property type="match status" value="1"/>
</dbReference>
<dbReference type="SUPFAM" id="SSF46894">
    <property type="entry name" value="C-terminal effector domain of the bipartite response regulators"/>
    <property type="match status" value="1"/>
</dbReference>
<dbReference type="AlphaFoldDB" id="A0A7W7ZCM2"/>
<dbReference type="InterPro" id="IPR000792">
    <property type="entry name" value="Tscrpt_reg_LuxR_C"/>
</dbReference>
<dbReference type="InterPro" id="IPR016032">
    <property type="entry name" value="Sig_transdc_resp-reg_C-effctor"/>
</dbReference>
<dbReference type="GO" id="GO:0000160">
    <property type="term" value="P:phosphorelay signal transduction system"/>
    <property type="evidence" value="ECO:0007669"/>
    <property type="project" value="InterPro"/>
</dbReference>
<dbReference type="Gene3D" id="3.40.50.2300">
    <property type="match status" value="1"/>
</dbReference>
<feature type="domain" description="Response regulatory" evidence="5">
    <location>
        <begin position="7"/>
        <end position="123"/>
    </location>
</feature>
<dbReference type="InterPro" id="IPR039420">
    <property type="entry name" value="WalR-like"/>
</dbReference>
<dbReference type="InterPro" id="IPR011006">
    <property type="entry name" value="CheY-like_superfamily"/>
</dbReference>
<dbReference type="SMART" id="SM00421">
    <property type="entry name" value="HTH_LUXR"/>
    <property type="match status" value="1"/>
</dbReference>
<dbReference type="Proteomes" id="UP000540989">
    <property type="component" value="Unassembled WGS sequence"/>
</dbReference>
<proteinExistence type="predicted"/>
<dbReference type="GO" id="GO:0006355">
    <property type="term" value="P:regulation of DNA-templated transcription"/>
    <property type="evidence" value="ECO:0007669"/>
    <property type="project" value="InterPro"/>
</dbReference>
<dbReference type="RefSeq" id="WP_184216367.1">
    <property type="nucleotide sequence ID" value="NZ_JACHIP010000003.1"/>
</dbReference>
<dbReference type="CDD" id="cd06170">
    <property type="entry name" value="LuxR_C_like"/>
    <property type="match status" value="1"/>
</dbReference>
<sequence>MNSSQIRILCADDHPLILDGVARLLEREPDMVLVAEASDGLEAVRAFQEHKPDVVLMDLQMPRLNGTDAICRIREISPRARCVVLTTYSGDVQASRAFKAGAVGYLLKTMLRKELTRTIRDVHSGHRHVPAEIACEMTKYYAADELSPREVEVLKTIAAGRSNKIVADRLQISQDTVKGHMRSILAKLNANDRLDAVLIAMRRGILDG</sequence>
<dbReference type="Pfam" id="PF00072">
    <property type="entry name" value="Response_reg"/>
    <property type="match status" value="1"/>
</dbReference>
<evidence type="ECO:0000256" key="3">
    <source>
        <dbReference type="PROSITE-ProRule" id="PRU00169"/>
    </source>
</evidence>
<organism evidence="6 7">
    <name type="scientific">Granulicella aggregans</name>
    <dbReference type="NCBI Taxonomy" id="474949"/>
    <lineage>
        <taxon>Bacteria</taxon>
        <taxon>Pseudomonadati</taxon>
        <taxon>Acidobacteriota</taxon>
        <taxon>Terriglobia</taxon>
        <taxon>Terriglobales</taxon>
        <taxon>Acidobacteriaceae</taxon>
        <taxon>Granulicella</taxon>
    </lineage>
</organism>
<dbReference type="PANTHER" id="PTHR43214">
    <property type="entry name" value="TWO-COMPONENT RESPONSE REGULATOR"/>
    <property type="match status" value="1"/>
</dbReference>
<dbReference type="EMBL" id="JACHIP010000003">
    <property type="protein sequence ID" value="MBB5057435.1"/>
    <property type="molecule type" value="Genomic_DNA"/>
</dbReference>
<dbReference type="PROSITE" id="PS50110">
    <property type="entry name" value="RESPONSE_REGULATORY"/>
    <property type="match status" value="1"/>
</dbReference>
<dbReference type="SMART" id="SM00448">
    <property type="entry name" value="REC"/>
    <property type="match status" value="1"/>
</dbReference>
<name>A0A7W7ZCM2_9BACT</name>
<dbReference type="Pfam" id="PF00196">
    <property type="entry name" value="GerE"/>
    <property type="match status" value="1"/>
</dbReference>
<evidence type="ECO:0000313" key="7">
    <source>
        <dbReference type="Proteomes" id="UP000540989"/>
    </source>
</evidence>
<dbReference type="InterPro" id="IPR058245">
    <property type="entry name" value="NreC/VraR/RcsB-like_REC"/>
</dbReference>
<protein>
    <submittedName>
        <fullName evidence="6">DNA-binding NarL/FixJ family response regulator</fullName>
    </submittedName>
</protein>
<dbReference type="PROSITE" id="PS50043">
    <property type="entry name" value="HTH_LUXR_2"/>
    <property type="match status" value="1"/>
</dbReference>
<dbReference type="PRINTS" id="PR00038">
    <property type="entry name" value="HTHLUXR"/>
</dbReference>
<dbReference type="GO" id="GO:0003677">
    <property type="term" value="F:DNA binding"/>
    <property type="evidence" value="ECO:0007669"/>
    <property type="project" value="UniProtKB-KW"/>
</dbReference>
<keyword evidence="7" id="KW-1185">Reference proteome</keyword>
<keyword evidence="2 6" id="KW-0238">DNA-binding</keyword>
<evidence type="ECO:0000256" key="1">
    <source>
        <dbReference type="ARBA" id="ARBA00022553"/>
    </source>
</evidence>
<reference evidence="6 7" key="1">
    <citation type="submission" date="2020-08" db="EMBL/GenBank/DDBJ databases">
        <title>Genomic Encyclopedia of Type Strains, Phase IV (KMG-V): Genome sequencing to study the core and pangenomes of soil and plant-associated prokaryotes.</title>
        <authorList>
            <person name="Whitman W."/>
        </authorList>
    </citation>
    <scope>NUCLEOTIDE SEQUENCE [LARGE SCALE GENOMIC DNA]</scope>
    <source>
        <strain evidence="6 7">M8UP14</strain>
    </source>
</reference>
<dbReference type="SUPFAM" id="SSF52172">
    <property type="entry name" value="CheY-like"/>
    <property type="match status" value="1"/>
</dbReference>
<dbReference type="CDD" id="cd17535">
    <property type="entry name" value="REC_NarL-like"/>
    <property type="match status" value="1"/>
</dbReference>
<evidence type="ECO:0000313" key="6">
    <source>
        <dbReference type="EMBL" id="MBB5057435.1"/>
    </source>
</evidence>
<evidence type="ECO:0000259" key="4">
    <source>
        <dbReference type="PROSITE" id="PS50043"/>
    </source>
</evidence>
<gene>
    <name evidence="6" type="ORF">HDF16_002141</name>
</gene>
<keyword evidence="1 3" id="KW-0597">Phosphoprotein</keyword>
<dbReference type="InterPro" id="IPR001789">
    <property type="entry name" value="Sig_transdc_resp-reg_receiver"/>
</dbReference>
<accession>A0A7W7ZCM2</accession>
<feature type="modified residue" description="4-aspartylphosphate" evidence="3">
    <location>
        <position position="58"/>
    </location>
</feature>
<evidence type="ECO:0000259" key="5">
    <source>
        <dbReference type="PROSITE" id="PS50110"/>
    </source>
</evidence>
<evidence type="ECO:0000256" key="2">
    <source>
        <dbReference type="ARBA" id="ARBA00023125"/>
    </source>
</evidence>
<feature type="domain" description="HTH luxR-type" evidence="4">
    <location>
        <begin position="139"/>
        <end position="204"/>
    </location>
</feature>